<comment type="caution">
    <text evidence="9">The sequence shown here is derived from an EMBL/GenBank/DDBJ whole genome shotgun (WGS) entry which is preliminary data.</text>
</comment>
<comment type="similarity">
    <text evidence="2">Belongs to the bacterial ring-hydroxylating dioxygenase alpha subunit family.</text>
</comment>
<dbReference type="RefSeq" id="WP_115015523.1">
    <property type="nucleotide sequence ID" value="NZ_QKWJ01000011.1"/>
</dbReference>
<dbReference type="CDD" id="cd03469">
    <property type="entry name" value="Rieske_RO_Alpha_N"/>
    <property type="match status" value="1"/>
</dbReference>
<dbReference type="InterPro" id="IPR015879">
    <property type="entry name" value="Ring_hydroxy_dOase_asu_C_dom"/>
</dbReference>
<dbReference type="PROSITE" id="PS51296">
    <property type="entry name" value="RIESKE"/>
    <property type="match status" value="1"/>
</dbReference>
<name>A0A370NX40_9BURK</name>
<keyword evidence="6" id="KW-0408">Iron</keyword>
<protein>
    <submittedName>
        <fullName evidence="9">Aromatic ring-hydroxylating dioxygenase subunit alpha</fullName>
    </submittedName>
</protein>
<evidence type="ECO:0000259" key="8">
    <source>
        <dbReference type="PROSITE" id="PS51296"/>
    </source>
</evidence>
<comment type="cofactor">
    <cofactor evidence="1">
        <name>Fe cation</name>
        <dbReference type="ChEBI" id="CHEBI:24875"/>
    </cofactor>
</comment>
<sequence length="398" mass="43852">MNQQAAEVTAQSHGRTVQAIESLSPSQIEAIRRIPAHDQATHVSVMERRPVEIFVDPVHFALEQSSIVKRFGMPVALSVQLPENNMFLALEAYGLPILLSRDGGGEVRAFLNACQHKGSKVVERTDAFKAARVSCPYHAWTFSLDGRLVGVPRQEVFAGLCKEDHGLAPLASREAGGLIWVMLDAAASPDFSKLNDELLADFEALNLPRLHLYGHKTFHLDANWKLVIEPFLEGYHVQRLHAATVGPLFADVPTVPSQLGDHIRQVSGKANFEPSMLDAPGESIHKTVTITYVAFPNVVVVTSPYYVSVMIIKPVAAGKSTVEYFMLTRDAADNDKAKELFSKSYKMIVNVFGNEDFRAACISQVGLASGAIKELIYGGLETQIPVFYRILERHFDKG</sequence>
<keyword evidence="3" id="KW-0001">2Fe-2S</keyword>
<dbReference type="Pfam" id="PF00848">
    <property type="entry name" value="Ring_hydroxyl_A"/>
    <property type="match status" value="1"/>
</dbReference>
<gene>
    <name evidence="9" type="ORF">DN412_12070</name>
</gene>
<evidence type="ECO:0000313" key="10">
    <source>
        <dbReference type="Proteomes" id="UP000255165"/>
    </source>
</evidence>
<dbReference type="InterPro" id="IPR036922">
    <property type="entry name" value="Rieske_2Fe-2S_sf"/>
</dbReference>
<dbReference type="Pfam" id="PF00355">
    <property type="entry name" value="Rieske"/>
    <property type="match status" value="1"/>
</dbReference>
<evidence type="ECO:0000256" key="1">
    <source>
        <dbReference type="ARBA" id="ARBA00001962"/>
    </source>
</evidence>
<keyword evidence="4" id="KW-0479">Metal-binding</keyword>
<keyword evidence="5" id="KW-0560">Oxidoreductase</keyword>
<evidence type="ECO:0000256" key="2">
    <source>
        <dbReference type="ARBA" id="ARBA00008751"/>
    </source>
</evidence>
<dbReference type="PRINTS" id="PR00090">
    <property type="entry name" value="RNGDIOXGNASE"/>
</dbReference>
<dbReference type="InterPro" id="IPR001663">
    <property type="entry name" value="Rng_hydr_dOase-A"/>
</dbReference>
<dbReference type="GO" id="GO:0051213">
    <property type="term" value="F:dioxygenase activity"/>
    <property type="evidence" value="ECO:0007669"/>
    <property type="project" value="UniProtKB-KW"/>
</dbReference>
<dbReference type="SUPFAM" id="SSF50022">
    <property type="entry name" value="ISP domain"/>
    <property type="match status" value="1"/>
</dbReference>
<proteinExistence type="inferred from homology"/>
<dbReference type="Gene3D" id="3.90.380.10">
    <property type="entry name" value="Naphthalene 1,2-dioxygenase Alpha Subunit, Chain A, domain 1"/>
    <property type="match status" value="1"/>
</dbReference>
<keyword evidence="7" id="KW-0411">Iron-sulfur</keyword>
<evidence type="ECO:0000256" key="5">
    <source>
        <dbReference type="ARBA" id="ARBA00023002"/>
    </source>
</evidence>
<dbReference type="PANTHER" id="PTHR43756:SF5">
    <property type="entry name" value="CHOLINE MONOOXYGENASE, CHLOROPLASTIC"/>
    <property type="match status" value="1"/>
</dbReference>
<evidence type="ECO:0000313" key="9">
    <source>
        <dbReference type="EMBL" id="RDK10098.1"/>
    </source>
</evidence>
<keyword evidence="9" id="KW-0223">Dioxygenase</keyword>
<evidence type="ECO:0000256" key="4">
    <source>
        <dbReference type="ARBA" id="ARBA00022723"/>
    </source>
</evidence>
<dbReference type="PANTHER" id="PTHR43756">
    <property type="entry name" value="CHOLINE MONOOXYGENASE, CHLOROPLASTIC"/>
    <property type="match status" value="1"/>
</dbReference>
<dbReference type="SUPFAM" id="SSF55961">
    <property type="entry name" value="Bet v1-like"/>
    <property type="match status" value="1"/>
</dbReference>
<dbReference type="Proteomes" id="UP000255165">
    <property type="component" value="Unassembled WGS sequence"/>
</dbReference>
<dbReference type="GO" id="GO:0005506">
    <property type="term" value="F:iron ion binding"/>
    <property type="evidence" value="ECO:0007669"/>
    <property type="project" value="InterPro"/>
</dbReference>
<dbReference type="GO" id="GO:0051537">
    <property type="term" value="F:2 iron, 2 sulfur cluster binding"/>
    <property type="evidence" value="ECO:0007669"/>
    <property type="project" value="UniProtKB-KW"/>
</dbReference>
<accession>A0A370NX40</accession>
<evidence type="ECO:0000256" key="6">
    <source>
        <dbReference type="ARBA" id="ARBA00023004"/>
    </source>
</evidence>
<evidence type="ECO:0000256" key="3">
    <source>
        <dbReference type="ARBA" id="ARBA00022714"/>
    </source>
</evidence>
<dbReference type="Gene3D" id="2.102.10.10">
    <property type="entry name" value="Rieske [2Fe-2S] iron-sulphur domain"/>
    <property type="match status" value="1"/>
</dbReference>
<reference evidence="10" key="1">
    <citation type="submission" date="2018-06" db="EMBL/GenBank/DDBJ databases">
        <authorList>
            <person name="Feng T."/>
            <person name="Jeon C.O."/>
        </authorList>
    </citation>
    <scope>NUCLEOTIDE SEQUENCE [LARGE SCALE GENOMIC DNA]</scope>
    <source>
        <strain evidence="10">S23</strain>
    </source>
</reference>
<evidence type="ECO:0000256" key="7">
    <source>
        <dbReference type="ARBA" id="ARBA00023014"/>
    </source>
</evidence>
<keyword evidence="10" id="KW-1185">Reference proteome</keyword>
<feature type="domain" description="Rieske" evidence="8">
    <location>
        <begin position="72"/>
        <end position="181"/>
    </location>
</feature>
<dbReference type="AlphaFoldDB" id="A0A370NX40"/>
<organism evidence="9 10">
    <name type="scientific">Cupriavidus lacunae</name>
    <dbReference type="NCBI Taxonomy" id="2666307"/>
    <lineage>
        <taxon>Bacteria</taxon>
        <taxon>Pseudomonadati</taxon>
        <taxon>Pseudomonadota</taxon>
        <taxon>Betaproteobacteria</taxon>
        <taxon>Burkholderiales</taxon>
        <taxon>Burkholderiaceae</taxon>
        <taxon>Cupriavidus</taxon>
    </lineage>
</organism>
<dbReference type="EMBL" id="QKWJ01000011">
    <property type="protein sequence ID" value="RDK10098.1"/>
    <property type="molecule type" value="Genomic_DNA"/>
</dbReference>
<dbReference type="InterPro" id="IPR017941">
    <property type="entry name" value="Rieske_2Fe-2S"/>
</dbReference>